<organism evidence="1 2">
    <name type="scientific">Leptospira interrogans str. 2002000626</name>
    <dbReference type="NCBI Taxonomy" id="996803"/>
    <lineage>
        <taxon>Bacteria</taxon>
        <taxon>Pseudomonadati</taxon>
        <taxon>Spirochaetota</taxon>
        <taxon>Spirochaetia</taxon>
        <taxon>Leptospirales</taxon>
        <taxon>Leptospiraceae</taxon>
        <taxon>Leptospira</taxon>
    </lineage>
</organism>
<gene>
    <name evidence="1" type="ORF">LEP1GSC029_3708</name>
</gene>
<comment type="caution">
    <text evidence="1">The sequence shown here is derived from an EMBL/GenBank/DDBJ whole genome shotgun (WGS) entry which is preliminary data.</text>
</comment>
<reference evidence="1 2" key="1">
    <citation type="submission" date="2013-02" db="EMBL/GenBank/DDBJ databases">
        <authorList>
            <person name="Harkins D.M."/>
            <person name="Durkin A.S."/>
            <person name="Brinkac L.M."/>
            <person name="Haft D.H."/>
            <person name="Selengut J.D."/>
            <person name="Sanka R."/>
            <person name="DePew J."/>
            <person name="Purushe J."/>
            <person name="Whelen A.C."/>
            <person name="Vinetz J.M."/>
            <person name="Sutton G.G."/>
            <person name="Nierman W.C."/>
            <person name="Fouts D.E."/>
        </authorList>
    </citation>
    <scope>NUCLEOTIDE SEQUENCE [LARGE SCALE GENOMIC DNA]</scope>
    <source>
        <strain evidence="1 2">2002000626</strain>
    </source>
</reference>
<sequence>MKLRLFLTSVSSVTSTSTLTLKVKAAHTNLDNFLWILSIT</sequence>
<proteinExistence type="predicted"/>
<dbReference type="AlphaFoldDB" id="A0A829D567"/>
<protein>
    <submittedName>
        <fullName evidence="1">Uncharacterized protein</fullName>
    </submittedName>
</protein>
<dbReference type="Proteomes" id="UP000012329">
    <property type="component" value="Unassembled WGS sequence"/>
</dbReference>
<dbReference type="EMBL" id="AFJL02000084">
    <property type="protein sequence ID" value="EMY05507.1"/>
    <property type="molecule type" value="Genomic_DNA"/>
</dbReference>
<evidence type="ECO:0000313" key="2">
    <source>
        <dbReference type="Proteomes" id="UP000012329"/>
    </source>
</evidence>
<name>A0A829D567_LEPIR</name>
<accession>A0A829D567</accession>
<evidence type="ECO:0000313" key="1">
    <source>
        <dbReference type="EMBL" id="EMY05507.1"/>
    </source>
</evidence>